<feature type="compositionally biased region" description="Polar residues" evidence="9">
    <location>
        <begin position="358"/>
        <end position="370"/>
    </location>
</feature>
<organism evidence="12 13">
    <name type="scientific">Ridgeia piscesae</name>
    <name type="common">Tubeworm</name>
    <dbReference type="NCBI Taxonomy" id="27915"/>
    <lineage>
        <taxon>Eukaryota</taxon>
        <taxon>Metazoa</taxon>
        <taxon>Spiralia</taxon>
        <taxon>Lophotrochozoa</taxon>
        <taxon>Annelida</taxon>
        <taxon>Polychaeta</taxon>
        <taxon>Sedentaria</taxon>
        <taxon>Canalipalpata</taxon>
        <taxon>Sabellida</taxon>
        <taxon>Siboglinidae</taxon>
        <taxon>Ridgeia</taxon>
    </lineage>
</organism>
<evidence type="ECO:0000256" key="7">
    <source>
        <dbReference type="ARBA" id="ARBA00023239"/>
    </source>
</evidence>
<dbReference type="Gene3D" id="6.10.250.780">
    <property type="match status" value="1"/>
</dbReference>
<dbReference type="InterPro" id="IPR050401">
    <property type="entry name" value="Cyclic_nucleotide_synthase"/>
</dbReference>
<dbReference type="EC" id="4.6.1.2" evidence="2"/>
<accession>A0AAD9P2Q6</accession>
<dbReference type="GO" id="GO:0035556">
    <property type="term" value="P:intracellular signal transduction"/>
    <property type="evidence" value="ECO:0007669"/>
    <property type="project" value="InterPro"/>
</dbReference>
<dbReference type="GO" id="GO:0004383">
    <property type="term" value="F:guanylate cyclase activity"/>
    <property type="evidence" value="ECO:0007669"/>
    <property type="project" value="UniProtKB-EC"/>
</dbReference>
<evidence type="ECO:0000256" key="4">
    <source>
        <dbReference type="ARBA" id="ARBA00022741"/>
    </source>
</evidence>
<keyword evidence="6" id="KW-0472">Membrane</keyword>
<keyword evidence="7" id="KW-0456">Lyase</keyword>
<dbReference type="InterPro" id="IPR011009">
    <property type="entry name" value="Kinase-like_dom_sf"/>
</dbReference>
<keyword evidence="3" id="KW-0812">Transmembrane</keyword>
<dbReference type="GO" id="GO:0005524">
    <property type="term" value="F:ATP binding"/>
    <property type="evidence" value="ECO:0007669"/>
    <property type="project" value="InterPro"/>
</dbReference>
<feature type="domain" description="Protein kinase" evidence="10">
    <location>
        <begin position="1"/>
        <end position="129"/>
    </location>
</feature>
<keyword evidence="8" id="KW-0141">cGMP biosynthesis</keyword>
<feature type="domain" description="Guanylate cyclase" evidence="11">
    <location>
        <begin position="178"/>
        <end position="280"/>
    </location>
</feature>
<dbReference type="InterPro" id="IPR029787">
    <property type="entry name" value="Nucleotide_cyclase"/>
</dbReference>
<dbReference type="Gene3D" id="3.30.70.1230">
    <property type="entry name" value="Nucleotide cyclase"/>
    <property type="match status" value="1"/>
</dbReference>
<evidence type="ECO:0000256" key="5">
    <source>
        <dbReference type="ARBA" id="ARBA00022989"/>
    </source>
</evidence>
<keyword evidence="5" id="KW-1133">Transmembrane helix</keyword>
<dbReference type="InterPro" id="IPR000719">
    <property type="entry name" value="Prot_kinase_dom"/>
</dbReference>
<comment type="caution">
    <text evidence="12">The sequence shown here is derived from an EMBL/GenBank/DDBJ whole genome shotgun (WGS) entry which is preliminary data.</text>
</comment>
<sequence>MFWTAPEVLRCHFDELQLGKISSCDCCQSPAADIYSLGVVWKETFCRNNPYSEHDELSPTEIIQRVAKPNGSAVFRPPLNDLGVSTDEQQGAVRRQLARLIAACLAEDPSDRPTAYRALKDITKLNPFRKTNILDNMAAMMETYSNHLEEVVNERTHLIEEERKRTETILYRMLPNVTVYFSDVVRFTDLVVESTPIQVVEFLNSLYALFDDIIARHDVYKVETISDTYMLASGLPTRNHGEHIAAVADCALDILSAALTFTVPHIPNYQCAVRIALRIHLSSQAQTALSEFAGYHMADRGYIDVKGVLPDFTGLSAGDSPRPTPMPVTTGKRVYAKKAPISSVTGSSEFSPPDADNNPGSSRDITEVSV</sequence>
<dbReference type="PROSITE" id="PS50125">
    <property type="entry name" value="GUANYLATE_CYCLASE_2"/>
    <property type="match status" value="1"/>
</dbReference>
<dbReference type="Gene3D" id="1.10.510.10">
    <property type="entry name" value="Transferase(Phosphotransferase) domain 1"/>
    <property type="match status" value="1"/>
</dbReference>
<evidence type="ECO:0000256" key="3">
    <source>
        <dbReference type="ARBA" id="ARBA00022692"/>
    </source>
</evidence>
<evidence type="ECO:0000256" key="9">
    <source>
        <dbReference type="SAM" id="MobiDB-lite"/>
    </source>
</evidence>
<dbReference type="GO" id="GO:0001653">
    <property type="term" value="F:peptide receptor activity"/>
    <property type="evidence" value="ECO:0007669"/>
    <property type="project" value="TreeGrafter"/>
</dbReference>
<evidence type="ECO:0000313" key="13">
    <source>
        <dbReference type="Proteomes" id="UP001209878"/>
    </source>
</evidence>
<proteinExistence type="predicted"/>
<evidence type="ECO:0000259" key="10">
    <source>
        <dbReference type="PROSITE" id="PS50011"/>
    </source>
</evidence>
<dbReference type="GO" id="GO:0007168">
    <property type="term" value="P:receptor guanylyl cyclase signaling pathway"/>
    <property type="evidence" value="ECO:0007669"/>
    <property type="project" value="TreeGrafter"/>
</dbReference>
<reference evidence="12" key="1">
    <citation type="journal article" date="2023" name="Mol. Biol. Evol.">
        <title>Third-Generation Sequencing Reveals the Adaptive Role of the Epigenome in Three Deep-Sea Polychaetes.</title>
        <authorList>
            <person name="Perez M."/>
            <person name="Aroh O."/>
            <person name="Sun Y."/>
            <person name="Lan Y."/>
            <person name="Juniper S.K."/>
            <person name="Young C.R."/>
            <person name="Angers B."/>
            <person name="Qian P.Y."/>
        </authorList>
    </citation>
    <scope>NUCLEOTIDE SEQUENCE</scope>
    <source>
        <strain evidence="12">R07B-5</strain>
    </source>
</reference>
<dbReference type="GO" id="GO:0004016">
    <property type="term" value="F:adenylate cyclase activity"/>
    <property type="evidence" value="ECO:0007669"/>
    <property type="project" value="TreeGrafter"/>
</dbReference>
<dbReference type="GO" id="GO:0004672">
    <property type="term" value="F:protein kinase activity"/>
    <property type="evidence" value="ECO:0007669"/>
    <property type="project" value="InterPro"/>
</dbReference>
<dbReference type="AlphaFoldDB" id="A0AAD9P2Q6"/>
<keyword evidence="13" id="KW-1185">Reference proteome</keyword>
<evidence type="ECO:0000259" key="11">
    <source>
        <dbReference type="PROSITE" id="PS50125"/>
    </source>
</evidence>
<feature type="region of interest" description="Disordered" evidence="9">
    <location>
        <begin position="340"/>
        <end position="370"/>
    </location>
</feature>
<dbReference type="PROSITE" id="PS50011">
    <property type="entry name" value="PROTEIN_KINASE_DOM"/>
    <property type="match status" value="1"/>
</dbReference>
<dbReference type="GO" id="GO:0005886">
    <property type="term" value="C:plasma membrane"/>
    <property type="evidence" value="ECO:0007669"/>
    <property type="project" value="TreeGrafter"/>
</dbReference>
<dbReference type="PANTHER" id="PTHR11920">
    <property type="entry name" value="GUANYLYL CYCLASE"/>
    <property type="match status" value="1"/>
</dbReference>
<dbReference type="SUPFAM" id="SSF56112">
    <property type="entry name" value="Protein kinase-like (PK-like)"/>
    <property type="match status" value="1"/>
</dbReference>
<evidence type="ECO:0000256" key="1">
    <source>
        <dbReference type="ARBA" id="ARBA00004167"/>
    </source>
</evidence>
<dbReference type="Pfam" id="PF00211">
    <property type="entry name" value="Guanylate_cyc"/>
    <property type="match status" value="1"/>
</dbReference>
<dbReference type="PANTHER" id="PTHR11920:SF501">
    <property type="entry name" value="GUANYLATE CYCLASE 32E"/>
    <property type="match status" value="1"/>
</dbReference>
<protein>
    <recommendedName>
        <fullName evidence="2">guanylate cyclase</fullName>
        <ecNumber evidence="2">4.6.1.2</ecNumber>
    </recommendedName>
</protein>
<evidence type="ECO:0000313" key="12">
    <source>
        <dbReference type="EMBL" id="KAK2187047.1"/>
    </source>
</evidence>
<dbReference type="Proteomes" id="UP001209878">
    <property type="component" value="Unassembled WGS sequence"/>
</dbReference>
<dbReference type="EMBL" id="JAODUO010000180">
    <property type="protein sequence ID" value="KAK2187047.1"/>
    <property type="molecule type" value="Genomic_DNA"/>
</dbReference>
<evidence type="ECO:0000256" key="6">
    <source>
        <dbReference type="ARBA" id="ARBA00023136"/>
    </source>
</evidence>
<evidence type="ECO:0000256" key="8">
    <source>
        <dbReference type="ARBA" id="ARBA00023293"/>
    </source>
</evidence>
<keyword evidence="4" id="KW-0547">Nucleotide-binding</keyword>
<gene>
    <name evidence="12" type="ORF">NP493_180g07038</name>
</gene>
<dbReference type="SUPFAM" id="SSF55073">
    <property type="entry name" value="Nucleotide cyclase"/>
    <property type="match status" value="1"/>
</dbReference>
<dbReference type="CDD" id="cd07302">
    <property type="entry name" value="CHD"/>
    <property type="match status" value="1"/>
</dbReference>
<dbReference type="SMART" id="SM00044">
    <property type="entry name" value="CYCc"/>
    <property type="match status" value="1"/>
</dbReference>
<comment type="subcellular location">
    <subcellularLocation>
        <location evidence="1">Membrane</location>
        <topology evidence="1">Single-pass membrane protein</topology>
    </subcellularLocation>
</comment>
<evidence type="ECO:0000256" key="2">
    <source>
        <dbReference type="ARBA" id="ARBA00012202"/>
    </source>
</evidence>
<name>A0AAD9P2Q6_RIDPI</name>
<dbReference type="InterPro" id="IPR001054">
    <property type="entry name" value="A/G_cyclase"/>
</dbReference>